<gene>
    <name evidence="2" type="ORF">WS70_08365</name>
</gene>
<feature type="compositionally biased region" description="Basic and acidic residues" evidence="1">
    <location>
        <begin position="22"/>
        <end position="35"/>
    </location>
</feature>
<dbReference type="AlphaFoldDB" id="A0A1B4FDS0"/>
<accession>A0A1B4FDS0</accession>
<dbReference type="EMBL" id="CP013386">
    <property type="protein sequence ID" value="AOJ01843.1"/>
    <property type="molecule type" value="Genomic_DNA"/>
</dbReference>
<feature type="region of interest" description="Disordered" evidence="1">
    <location>
        <begin position="16"/>
        <end position="56"/>
    </location>
</feature>
<dbReference type="KEGG" id="buu:WS70_08365"/>
<sequence>MHIPIARRRVMLAPGQAVPLRESAHRRSLARDARHTSNRQRHRPARSSHDGTRTYAQASSRIHFHPVATHVSHTAHGTRSEHDADASVARASESR</sequence>
<keyword evidence="3" id="KW-1185">Reference proteome</keyword>
<proteinExistence type="predicted"/>
<feature type="compositionally biased region" description="Basic residues" evidence="1">
    <location>
        <begin position="36"/>
        <end position="46"/>
    </location>
</feature>
<feature type="region of interest" description="Disordered" evidence="1">
    <location>
        <begin position="71"/>
        <end position="95"/>
    </location>
</feature>
<dbReference type="Proteomes" id="UP000062519">
    <property type="component" value="Chromosome 1"/>
</dbReference>
<evidence type="ECO:0000256" key="1">
    <source>
        <dbReference type="SAM" id="MobiDB-lite"/>
    </source>
</evidence>
<organism evidence="2 3">
    <name type="scientific">Burkholderia mayonis</name>
    <dbReference type="NCBI Taxonomy" id="1385591"/>
    <lineage>
        <taxon>Bacteria</taxon>
        <taxon>Pseudomonadati</taxon>
        <taxon>Pseudomonadota</taxon>
        <taxon>Betaproteobacteria</taxon>
        <taxon>Burkholderiales</taxon>
        <taxon>Burkholderiaceae</taxon>
        <taxon>Burkholderia</taxon>
        <taxon>pseudomallei group</taxon>
    </lineage>
</organism>
<name>A0A1B4FDS0_9BURK</name>
<protein>
    <submittedName>
        <fullName evidence="2">Uncharacterized protein</fullName>
    </submittedName>
</protein>
<evidence type="ECO:0000313" key="2">
    <source>
        <dbReference type="EMBL" id="AOJ01843.1"/>
    </source>
</evidence>
<evidence type="ECO:0000313" key="3">
    <source>
        <dbReference type="Proteomes" id="UP000062519"/>
    </source>
</evidence>
<reference evidence="2 3" key="1">
    <citation type="submission" date="2015-12" db="EMBL/GenBank/DDBJ databases">
        <title>Diversity of Burkholderia near neighbor genomes.</title>
        <authorList>
            <person name="Sahl J."/>
            <person name="Wagner D."/>
            <person name="Keim P."/>
        </authorList>
    </citation>
    <scope>NUCLEOTIDE SEQUENCE [LARGE SCALE GENOMIC DNA]</scope>
    <source>
        <strain evidence="2 3">BDU6</strain>
    </source>
</reference>